<gene>
    <name evidence="10" type="ORF">EV200_102280</name>
    <name evidence="9" type="ORF">GCM10011413_18350</name>
</gene>
<reference evidence="9" key="4">
    <citation type="submission" date="2024-05" db="EMBL/GenBank/DDBJ databases">
        <authorList>
            <person name="Sun Q."/>
            <person name="Zhou Y."/>
        </authorList>
    </citation>
    <scope>NUCLEOTIDE SEQUENCE</scope>
    <source>
        <strain evidence="9">CGMCC 1.15644</strain>
    </source>
</reference>
<dbReference type="Pfam" id="PF07980">
    <property type="entry name" value="SusD_RagB"/>
    <property type="match status" value="1"/>
</dbReference>
<reference evidence="9" key="1">
    <citation type="journal article" date="2014" name="Int. J. Syst. Evol. Microbiol.">
        <title>Complete genome of a new Firmicutes species belonging to the dominant human colonic microbiota ('Ruminococcus bicirculans') reveals two chromosomes and a selective capacity to utilize plant glucans.</title>
        <authorList>
            <consortium name="NISC Comparative Sequencing Program"/>
            <person name="Wegmann U."/>
            <person name="Louis P."/>
            <person name="Goesmann A."/>
            <person name="Henrissat B."/>
            <person name="Duncan S.H."/>
            <person name="Flint H.J."/>
        </authorList>
    </citation>
    <scope>NUCLEOTIDE SEQUENCE</scope>
    <source>
        <strain evidence="9">CGMCC 1.15644</strain>
    </source>
</reference>
<keyword evidence="3 6" id="KW-0732">Signal</keyword>
<comment type="similarity">
    <text evidence="2">Belongs to the SusD family.</text>
</comment>
<evidence type="ECO:0000313" key="9">
    <source>
        <dbReference type="EMBL" id="GGE52399.1"/>
    </source>
</evidence>
<keyword evidence="4" id="KW-0472">Membrane</keyword>
<reference evidence="12" key="2">
    <citation type="journal article" date="2019" name="Int. J. Syst. Evol. Microbiol.">
        <title>The Global Catalogue of Microorganisms (GCM) 10K type strain sequencing project: providing services to taxonomists for standard genome sequencing and annotation.</title>
        <authorList>
            <consortium name="The Broad Institute Genomics Platform"/>
            <consortium name="The Broad Institute Genome Sequencing Center for Infectious Disease"/>
            <person name="Wu L."/>
            <person name="Ma J."/>
        </authorList>
    </citation>
    <scope>NUCLEOTIDE SEQUENCE [LARGE SCALE GENOMIC DNA]</scope>
    <source>
        <strain evidence="12">CGMCC 1.15644</strain>
    </source>
</reference>
<evidence type="ECO:0000256" key="4">
    <source>
        <dbReference type="ARBA" id="ARBA00023136"/>
    </source>
</evidence>
<dbReference type="InterPro" id="IPR011990">
    <property type="entry name" value="TPR-like_helical_dom_sf"/>
</dbReference>
<protein>
    <submittedName>
        <fullName evidence="9">Membrane protein</fullName>
    </submittedName>
    <submittedName>
        <fullName evidence="10">Putative outer membrane starch-binding protein</fullName>
    </submittedName>
</protein>
<dbReference type="EMBL" id="BMJO01000003">
    <property type="protein sequence ID" value="GGE52399.1"/>
    <property type="molecule type" value="Genomic_DNA"/>
</dbReference>
<dbReference type="Proteomes" id="UP000622648">
    <property type="component" value="Unassembled WGS sequence"/>
</dbReference>
<feature type="domain" description="SusD-like N-terminal" evidence="8">
    <location>
        <begin position="59"/>
        <end position="220"/>
    </location>
</feature>
<evidence type="ECO:0000256" key="6">
    <source>
        <dbReference type="SAM" id="SignalP"/>
    </source>
</evidence>
<dbReference type="InterPro" id="IPR012944">
    <property type="entry name" value="SusD_RagB_dom"/>
</dbReference>
<evidence type="ECO:0000259" key="7">
    <source>
        <dbReference type="Pfam" id="PF07980"/>
    </source>
</evidence>
<evidence type="ECO:0000256" key="5">
    <source>
        <dbReference type="ARBA" id="ARBA00023237"/>
    </source>
</evidence>
<dbReference type="Pfam" id="PF14322">
    <property type="entry name" value="SusD-like_3"/>
    <property type="match status" value="1"/>
</dbReference>
<evidence type="ECO:0000256" key="1">
    <source>
        <dbReference type="ARBA" id="ARBA00004442"/>
    </source>
</evidence>
<dbReference type="SUPFAM" id="SSF48452">
    <property type="entry name" value="TPR-like"/>
    <property type="match status" value="1"/>
</dbReference>
<sequence length="548" mass="61033">MIMVSINKMKHLNKIFLTAIAILAFAGCKKLDIAPTDRFSDLTFWTVDVNVNNALNNNYSLLYNSSLFFEPEALSDNAYSPSGDLNLIASGNATSLTGKFQGDWASYYRTIKSVNIFLENVDQNKTLPAATIARMKAENQFMRAFALFNLTKWYGDVPLPDHDLSPEEAQVIPRTSKAAVNAFIISQLESAIPNLPSKDQLPESENGRITKGAALALQMRTLLYEGNKTAEVIAVCEKLINNQATYGTYSLTPSYSALFSDPATNKTNNESILSLQYVPTIRTWQNFWDFAPRTVGGRVSNMAPTQELVDDYVMLNGKGIKEAGSGYVESNPYINRDPRLTATVVYDRYTWVNPNNSTKTIYIKPGTDPVQPGLDEYSPGSQSASATAYYWRKYFDPSALSSFVSGNNLHLFRYAEVLLTYAEAKNSLGQMDATVWAKTIGALRARAGFTDAAALNFPGGDLTNVIRRERRAEMAMEGLRVDDLRRWKLAETTMNGFAHGAKFAADQNIDNGYIRTQQRKFNPQRDYLWAIPSSEISLNKSLTQNPGY</sequence>
<feature type="domain" description="RagB/SusD" evidence="7">
    <location>
        <begin position="295"/>
        <end position="548"/>
    </location>
</feature>
<dbReference type="EMBL" id="SLWO01000002">
    <property type="protein sequence ID" value="TCO28863.1"/>
    <property type="molecule type" value="Genomic_DNA"/>
</dbReference>
<accession>A0A4R2HHY6</accession>
<evidence type="ECO:0000256" key="3">
    <source>
        <dbReference type="ARBA" id="ARBA00022729"/>
    </source>
</evidence>
<comment type="caution">
    <text evidence="10">The sequence shown here is derived from an EMBL/GenBank/DDBJ whole genome shotgun (WGS) entry which is preliminary data.</text>
</comment>
<evidence type="ECO:0000313" key="12">
    <source>
        <dbReference type="Proteomes" id="UP000622648"/>
    </source>
</evidence>
<proteinExistence type="inferred from homology"/>
<name>A0A4R2HHY6_9SPHI</name>
<evidence type="ECO:0000259" key="8">
    <source>
        <dbReference type="Pfam" id="PF14322"/>
    </source>
</evidence>
<feature type="chain" id="PRO_5020432797" evidence="6">
    <location>
        <begin position="27"/>
        <end position="548"/>
    </location>
</feature>
<evidence type="ECO:0000313" key="10">
    <source>
        <dbReference type="EMBL" id="TCO28863.1"/>
    </source>
</evidence>
<dbReference type="Gene3D" id="1.25.40.390">
    <property type="match status" value="1"/>
</dbReference>
<keyword evidence="5" id="KW-0998">Cell outer membrane</keyword>
<evidence type="ECO:0000256" key="2">
    <source>
        <dbReference type="ARBA" id="ARBA00006275"/>
    </source>
</evidence>
<evidence type="ECO:0000313" key="11">
    <source>
        <dbReference type="Proteomes" id="UP000295684"/>
    </source>
</evidence>
<keyword evidence="12" id="KW-1185">Reference proteome</keyword>
<comment type="subcellular location">
    <subcellularLocation>
        <location evidence="1">Cell outer membrane</location>
    </subcellularLocation>
</comment>
<dbReference type="InterPro" id="IPR033985">
    <property type="entry name" value="SusD-like_N"/>
</dbReference>
<feature type="signal peptide" evidence="6">
    <location>
        <begin position="1"/>
        <end position="26"/>
    </location>
</feature>
<reference evidence="10 11" key="3">
    <citation type="submission" date="2019-03" db="EMBL/GenBank/DDBJ databases">
        <title>Genomic Encyclopedia of Type Strains, Phase IV (KMG-IV): sequencing the most valuable type-strain genomes for metagenomic binning, comparative biology and taxonomic classification.</title>
        <authorList>
            <person name="Goeker M."/>
        </authorList>
    </citation>
    <scope>NUCLEOTIDE SEQUENCE [LARGE SCALE GENOMIC DNA]</scope>
    <source>
        <strain evidence="10 11">DSM 103236</strain>
    </source>
</reference>
<dbReference type="AlphaFoldDB" id="A0A4R2HHY6"/>
<dbReference type="Proteomes" id="UP000295684">
    <property type="component" value="Unassembled WGS sequence"/>
</dbReference>
<dbReference type="GO" id="GO:0009279">
    <property type="term" value="C:cell outer membrane"/>
    <property type="evidence" value="ECO:0007669"/>
    <property type="project" value="UniProtKB-SubCell"/>
</dbReference>
<organism evidence="10 11">
    <name type="scientific">Pedobacter psychrotolerans</name>
    <dbReference type="NCBI Taxonomy" id="1843235"/>
    <lineage>
        <taxon>Bacteria</taxon>
        <taxon>Pseudomonadati</taxon>
        <taxon>Bacteroidota</taxon>
        <taxon>Sphingobacteriia</taxon>
        <taxon>Sphingobacteriales</taxon>
        <taxon>Sphingobacteriaceae</taxon>
        <taxon>Pedobacter</taxon>
    </lineage>
</organism>